<feature type="binding site" evidence="7">
    <location>
        <position position="211"/>
    </location>
    <ligand>
        <name>Zn(2+)</name>
        <dbReference type="ChEBI" id="CHEBI:29105"/>
    </ligand>
</feature>
<evidence type="ECO:0000313" key="9">
    <source>
        <dbReference type="EMBL" id="BAO43760.1"/>
    </source>
</evidence>
<dbReference type="PANTHER" id="PTHR20855">
    <property type="entry name" value="ADIPOR/PROGESTIN RECEPTOR-RELATED"/>
    <property type="match status" value="1"/>
</dbReference>
<comment type="subcellular location">
    <subcellularLocation>
        <location evidence="1">Cell membrane</location>
        <topology evidence="1">Multi-pass membrane protein</topology>
    </subcellularLocation>
</comment>
<proteinExistence type="inferred from homology"/>
<feature type="transmembrane region" description="Helical" evidence="8">
    <location>
        <begin position="153"/>
        <end position="173"/>
    </location>
</feature>
<evidence type="ECO:0000256" key="2">
    <source>
        <dbReference type="ARBA" id="ARBA00008488"/>
    </source>
</evidence>
<organism evidence="9 10">
    <name type="scientific">Thiolapillus brandeum</name>
    <dbReference type="NCBI Taxonomy" id="1076588"/>
    <lineage>
        <taxon>Bacteria</taxon>
        <taxon>Pseudomonadati</taxon>
        <taxon>Pseudomonadota</taxon>
        <taxon>Gammaproteobacteria</taxon>
        <taxon>Chromatiales</taxon>
        <taxon>Sedimenticolaceae</taxon>
        <taxon>Thiolapillus</taxon>
    </lineage>
</organism>
<evidence type="ECO:0000256" key="1">
    <source>
        <dbReference type="ARBA" id="ARBA00004651"/>
    </source>
</evidence>
<evidence type="ECO:0000313" key="10">
    <source>
        <dbReference type="Proteomes" id="UP000031631"/>
    </source>
</evidence>
<feature type="transmembrane region" description="Helical" evidence="8">
    <location>
        <begin position="67"/>
        <end position="87"/>
    </location>
</feature>
<dbReference type="GO" id="GO:0046872">
    <property type="term" value="F:metal ion binding"/>
    <property type="evidence" value="ECO:0007669"/>
    <property type="project" value="UniProtKB-KW"/>
</dbReference>
<feature type="binding site" evidence="7">
    <location>
        <position position="207"/>
    </location>
    <ligand>
        <name>Zn(2+)</name>
        <dbReference type="ChEBI" id="CHEBI:29105"/>
    </ligand>
</feature>
<dbReference type="KEGG" id="tbn:TBH_C0825"/>
<feature type="transmembrane region" description="Helical" evidence="8">
    <location>
        <begin position="124"/>
        <end position="146"/>
    </location>
</feature>
<gene>
    <name evidence="9" type="ORF">TBH_C0825</name>
</gene>
<dbReference type="GO" id="GO:0005886">
    <property type="term" value="C:plasma membrane"/>
    <property type="evidence" value="ECO:0007669"/>
    <property type="project" value="UniProtKB-SubCell"/>
</dbReference>
<evidence type="ECO:0000256" key="6">
    <source>
        <dbReference type="ARBA" id="ARBA00023136"/>
    </source>
</evidence>
<dbReference type="AlphaFoldDB" id="A0A7U6GHJ6"/>
<feature type="transmembrane region" description="Helical" evidence="8">
    <location>
        <begin position="99"/>
        <end position="118"/>
    </location>
</feature>
<evidence type="ECO:0000256" key="8">
    <source>
        <dbReference type="SAM" id="Phobius"/>
    </source>
</evidence>
<evidence type="ECO:0000256" key="7">
    <source>
        <dbReference type="PIRSR" id="PIRSR604254-1"/>
    </source>
</evidence>
<comment type="similarity">
    <text evidence="2">Belongs to the UPF0073 (Hly-III) family.</text>
</comment>
<keyword evidence="4 8" id="KW-0812">Transmembrane</keyword>
<dbReference type="Proteomes" id="UP000031631">
    <property type="component" value="Chromosome"/>
</dbReference>
<feature type="transmembrane region" description="Helical" evidence="8">
    <location>
        <begin position="179"/>
        <end position="200"/>
    </location>
</feature>
<evidence type="ECO:0000256" key="5">
    <source>
        <dbReference type="ARBA" id="ARBA00022989"/>
    </source>
</evidence>
<dbReference type="EMBL" id="AP012273">
    <property type="protein sequence ID" value="BAO43760.1"/>
    <property type="molecule type" value="Genomic_DNA"/>
</dbReference>
<name>A0A7U6GHJ6_9GAMM</name>
<evidence type="ECO:0000256" key="3">
    <source>
        <dbReference type="ARBA" id="ARBA00022475"/>
    </source>
</evidence>
<dbReference type="InterPro" id="IPR005744">
    <property type="entry name" value="Hy-lIII"/>
</dbReference>
<keyword evidence="7" id="KW-0479">Metal-binding</keyword>
<feature type="transmembrane region" description="Helical" evidence="8">
    <location>
        <begin position="212"/>
        <end position="230"/>
    </location>
</feature>
<dbReference type="InterPro" id="IPR004254">
    <property type="entry name" value="AdipoR/HlyIII-related"/>
</dbReference>
<evidence type="ECO:0000256" key="4">
    <source>
        <dbReference type="ARBA" id="ARBA00022692"/>
    </source>
</evidence>
<dbReference type="PANTHER" id="PTHR20855:SF3">
    <property type="entry name" value="LD03007P"/>
    <property type="match status" value="1"/>
</dbReference>
<dbReference type="Pfam" id="PF03006">
    <property type="entry name" value="HlyIII"/>
    <property type="match status" value="1"/>
</dbReference>
<protein>
    <submittedName>
        <fullName evidence="9">Hemolysin III</fullName>
    </submittedName>
</protein>
<feature type="binding site" evidence="7">
    <location>
        <position position="85"/>
    </location>
    <ligand>
        <name>Zn(2+)</name>
        <dbReference type="ChEBI" id="CHEBI:29105"/>
    </ligand>
</feature>
<keyword evidence="10" id="KW-1185">Reference proteome</keyword>
<keyword evidence="6 8" id="KW-0472">Membrane</keyword>
<accession>A0A7U6GHJ6</accession>
<reference evidence="9 10" key="1">
    <citation type="journal article" date="2014" name="PLoS ONE">
        <title>Physiological and genomic features of a novel sulfur-oxidizing gammaproteobacterium belonging to a previously uncultivated symbiotic lineage isolated from a hydrothermal vent.</title>
        <authorList>
            <person name="Nunoura T."/>
            <person name="Takaki Y."/>
            <person name="Kazama H."/>
            <person name="Kakuta J."/>
            <person name="Shimamura S."/>
            <person name="Makita H."/>
            <person name="Hirai M."/>
            <person name="Miyazaki M."/>
            <person name="Takai K."/>
        </authorList>
    </citation>
    <scope>NUCLEOTIDE SEQUENCE [LARGE SCALE GENOMIC DNA]</scope>
    <source>
        <strain evidence="9 10">Hiromi1</strain>
    </source>
</reference>
<keyword evidence="7" id="KW-0862">Zinc</keyword>
<keyword evidence="5 8" id="KW-1133">Transmembrane helix</keyword>
<sequence length="233" mass="25935">MYYTLPMEQRSDDRKMNNQEWIAEYSLGEEIAHAITHGIGIPLSIAALVLLVAFSALYGTAWHVVSTAVYGATLILLYTASTLYHGIPHERAKPLLQKLDHAAIFLLIAGTYTPFTLVTLHGPWGWTLFGMVWAIAALGVYIELFASKRWQRWSLLLYLGMGWLVLIAIKPLIDSLAPGGLALLVAGGLSYTLGAAFYAWERLNWNHAIWHVFVLAGSTLHFFSIFFYVVPGP</sequence>
<dbReference type="GO" id="GO:0140911">
    <property type="term" value="F:pore-forming activity"/>
    <property type="evidence" value="ECO:0007669"/>
    <property type="project" value="InterPro"/>
</dbReference>
<dbReference type="NCBIfam" id="TIGR01065">
    <property type="entry name" value="hlyIII"/>
    <property type="match status" value="1"/>
</dbReference>
<keyword evidence="3" id="KW-1003">Cell membrane</keyword>
<feature type="transmembrane region" description="Helical" evidence="8">
    <location>
        <begin position="39"/>
        <end position="61"/>
    </location>
</feature>